<comment type="function">
    <text evidence="4">PPIases accelerate the folding of proteins. It catalyzes the cis-trans isomerization of proline imidic peptide bonds in oligopeptides.</text>
</comment>
<dbReference type="GO" id="GO:0007052">
    <property type="term" value="P:mitotic spindle organization"/>
    <property type="evidence" value="ECO:0007669"/>
    <property type="project" value="TreeGrafter"/>
</dbReference>
<dbReference type="SUPFAM" id="SSF140984">
    <property type="entry name" value="PTPA-like"/>
    <property type="match status" value="1"/>
</dbReference>
<keyword evidence="6" id="KW-0472">Membrane</keyword>
<dbReference type="GO" id="GO:0000159">
    <property type="term" value="C:protein phosphatase type 2A complex"/>
    <property type="evidence" value="ECO:0007669"/>
    <property type="project" value="TreeGrafter"/>
</dbReference>
<comment type="subcellular location">
    <subcellularLocation>
        <location evidence="4">Cytoplasm</location>
    </subcellularLocation>
</comment>
<dbReference type="InterPro" id="IPR004327">
    <property type="entry name" value="Phstyr_phstse_ac"/>
</dbReference>
<comment type="catalytic activity">
    <reaction evidence="4">
        <text>[protein]-peptidylproline (omega=180) = [protein]-peptidylproline (omega=0)</text>
        <dbReference type="Rhea" id="RHEA:16237"/>
        <dbReference type="Rhea" id="RHEA-COMP:10747"/>
        <dbReference type="Rhea" id="RHEA-COMP:10748"/>
        <dbReference type="ChEBI" id="CHEBI:83833"/>
        <dbReference type="ChEBI" id="CHEBI:83834"/>
        <dbReference type="EC" id="5.2.1.8"/>
    </reaction>
</comment>
<feature type="region of interest" description="Disordered" evidence="5">
    <location>
        <begin position="1"/>
        <end position="22"/>
    </location>
</feature>
<keyword evidence="6" id="KW-0812">Transmembrane</keyword>
<dbReference type="GO" id="GO:0008160">
    <property type="term" value="F:protein tyrosine phosphatase activator activity"/>
    <property type="evidence" value="ECO:0007669"/>
    <property type="project" value="TreeGrafter"/>
</dbReference>
<dbReference type="GO" id="GO:0003755">
    <property type="term" value="F:peptidyl-prolyl cis-trans isomerase activity"/>
    <property type="evidence" value="ECO:0007669"/>
    <property type="project" value="UniProtKB-KW"/>
</dbReference>
<dbReference type="InterPro" id="IPR037218">
    <property type="entry name" value="PTPA_sf"/>
</dbReference>
<evidence type="ECO:0000313" key="8">
    <source>
        <dbReference type="Proteomes" id="UP000694557"/>
    </source>
</evidence>
<comment type="similarity">
    <text evidence="1 4">Belongs to the PTPA-type PPIase family.</text>
</comment>
<sequence>MRSNTEQIPLNIYSSGSSPEDDTPHIPVDQTFMVLPTYDLNVRRVCFGVVLGFYVFMFSFQPIEKLLALLETLDRSIDETPPADQLSRLGDKAYCAWYAKLDQEAEALVAAVFPENKAAATPEIAVYLKEAAVTLTERCQEASWPFSLPLHLVIGEFGEVVAVFTPL</sequence>
<dbReference type="Ensembl" id="ENSOKIT00005119221.1">
    <property type="protein sequence ID" value="ENSOKIP00005111351.1"/>
    <property type="gene ID" value="ENSOKIG00005048540.1"/>
</dbReference>
<evidence type="ECO:0000256" key="6">
    <source>
        <dbReference type="SAM" id="Phobius"/>
    </source>
</evidence>
<dbReference type="EC" id="5.2.1.8" evidence="4"/>
<dbReference type="PANTHER" id="PTHR10012">
    <property type="entry name" value="SERINE/THREONINE-PROTEIN PHOSPHATASE 2A REGULATORY SUBUNIT B"/>
    <property type="match status" value="1"/>
</dbReference>
<name>A0A8C7L221_ONCKI</name>
<keyword evidence="4" id="KW-0963">Cytoplasm</keyword>
<keyword evidence="4" id="KW-0697">Rotamase</keyword>
<evidence type="ECO:0000313" key="7">
    <source>
        <dbReference type="Ensembl" id="ENSOKIP00005111351.1"/>
    </source>
</evidence>
<keyword evidence="8" id="KW-1185">Reference proteome</keyword>
<reference evidence="7" key="2">
    <citation type="submission" date="2025-09" db="UniProtKB">
        <authorList>
            <consortium name="Ensembl"/>
        </authorList>
    </citation>
    <scope>IDENTIFICATION</scope>
</reference>
<keyword evidence="4" id="KW-0413">Isomerase</keyword>
<dbReference type="GO" id="GO:0005634">
    <property type="term" value="C:nucleus"/>
    <property type="evidence" value="ECO:0007669"/>
    <property type="project" value="TreeGrafter"/>
</dbReference>
<dbReference type="Pfam" id="PF03095">
    <property type="entry name" value="PTPA"/>
    <property type="match status" value="1"/>
</dbReference>
<evidence type="ECO:0000256" key="3">
    <source>
        <dbReference type="ARBA" id="ARBA00044820"/>
    </source>
</evidence>
<evidence type="ECO:0000256" key="4">
    <source>
        <dbReference type="RuleBase" id="RU361210"/>
    </source>
</evidence>
<organism evidence="7 8">
    <name type="scientific">Oncorhynchus kisutch</name>
    <name type="common">Coho salmon</name>
    <name type="synonym">Salmo kisutch</name>
    <dbReference type="NCBI Taxonomy" id="8019"/>
    <lineage>
        <taxon>Eukaryota</taxon>
        <taxon>Metazoa</taxon>
        <taxon>Chordata</taxon>
        <taxon>Craniata</taxon>
        <taxon>Vertebrata</taxon>
        <taxon>Euteleostomi</taxon>
        <taxon>Actinopterygii</taxon>
        <taxon>Neopterygii</taxon>
        <taxon>Teleostei</taxon>
        <taxon>Protacanthopterygii</taxon>
        <taxon>Salmoniformes</taxon>
        <taxon>Salmonidae</taxon>
        <taxon>Salmoninae</taxon>
        <taxon>Oncorhynchus</taxon>
    </lineage>
</organism>
<keyword evidence="6" id="KW-1133">Transmembrane helix</keyword>
<dbReference type="Proteomes" id="UP000694557">
    <property type="component" value="Unassembled WGS sequence"/>
</dbReference>
<dbReference type="PANTHER" id="PTHR10012:SF0">
    <property type="entry name" value="SERINE_THREONINE-PROTEIN PHOSPHATASE 2A ACTIVATOR"/>
    <property type="match status" value="1"/>
</dbReference>
<accession>A0A8C7L221</accession>
<evidence type="ECO:0000256" key="2">
    <source>
        <dbReference type="ARBA" id="ARBA00044786"/>
    </source>
</evidence>
<feature type="transmembrane region" description="Helical" evidence="6">
    <location>
        <begin position="42"/>
        <end position="60"/>
    </location>
</feature>
<evidence type="ECO:0000256" key="5">
    <source>
        <dbReference type="SAM" id="MobiDB-lite"/>
    </source>
</evidence>
<proteinExistence type="inferred from homology"/>
<protein>
    <recommendedName>
        <fullName evidence="2 4">Serine/threonine-protein phosphatase 2A activator</fullName>
        <ecNumber evidence="4">5.2.1.8</ecNumber>
    </recommendedName>
    <alternativeName>
        <fullName evidence="3 4">Phosphotyrosyl phosphatase activator</fullName>
    </alternativeName>
</protein>
<dbReference type="AlphaFoldDB" id="A0A8C7L221"/>
<feature type="compositionally biased region" description="Polar residues" evidence="5">
    <location>
        <begin position="1"/>
        <end position="18"/>
    </location>
</feature>
<dbReference type="GeneTree" id="ENSGT01010000229888"/>
<evidence type="ECO:0000256" key="1">
    <source>
        <dbReference type="ARBA" id="ARBA00011019"/>
    </source>
</evidence>
<dbReference type="GO" id="GO:0005737">
    <property type="term" value="C:cytoplasm"/>
    <property type="evidence" value="ECO:0007669"/>
    <property type="project" value="UniProtKB-SubCell"/>
</dbReference>
<reference evidence="7" key="1">
    <citation type="submission" date="2025-08" db="UniProtKB">
        <authorList>
            <consortium name="Ensembl"/>
        </authorList>
    </citation>
    <scope>IDENTIFICATION</scope>
</reference>